<comment type="caution">
    <text evidence="1">The sequence shown here is derived from an EMBL/GenBank/DDBJ whole genome shotgun (WGS) entry which is preliminary data.</text>
</comment>
<keyword evidence="2" id="KW-1185">Reference proteome</keyword>
<dbReference type="EMBL" id="JAHCMY010000003">
    <property type="protein sequence ID" value="MBS9523912.1"/>
    <property type="molecule type" value="Genomic_DNA"/>
</dbReference>
<dbReference type="RefSeq" id="WP_213944785.1">
    <property type="nucleotide sequence ID" value="NZ_JAHBGI010000005.1"/>
</dbReference>
<organism evidence="1 2">
    <name type="scientific">Litoribacter ruber</name>
    <dbReference type="NCBI Taxonomy" id="702568"/>
    <lineage>
        <taxon>Bacteria</taxon>
        <taxon>Pseudomonadati</taxon>
        <taxon>Bacteroidota</taxon>
        <taxon>Cytophagia</taxon>
        <taxon>Cytophagales</taxon>
        <taxon>Cyclobacteriaceae</taxon>
        <taxon>Litoribacter</taxon>
    </lineage>
</organism>
<dbReference type="AlphaFoldDB" id="A0AAP2G1C2"/>
<evidence type="ECO:0000313" key="2">
    <source>
        <dbReference type="Proteomes" id="UP001319104"/>
    </source>
</evidence>
<accession>A0AAP2G1C2</accession>
<protein>
    <submittedName>
        <fullName evidence="1">Uncharacterized protein</fullName>
    </submittedName>
</protein>
<gene>
    <name evidence="1" type="ORF">KI659_07780</name>
</gene>
<reference evidence="1 2" key="1">
    <citation type="submission" date="2021-05" db="EMBL/GenBank/DDBJ databases">
        <authorList>
            <person name="Zhang Z.D."/>
            <person name="Osman G."/>
        </authorList>
    </citation>
    <scope>NUCLEOTIDE SEQUENCE [LARGE SCALE GENOMIC DNA]</scope>
    <source>
        <strain evidence="1 2">KCTC 32217</strain>
    </source>
</reference>
<name>A0AAP2G1C2_9BACT</name>
<dbReference type="Proteomes" id="UP001319104">
    <property type="component" value="Unassembled WGS sequence"/>
</dbReference>
<evidence type="ECO:0000313" key="1">
    <source>
        <dbReference type="EMBL" id="MBS9523912.1"/>
    </source>
</evidence>
<sequence>MRTLTDKEKSVLLENHQKTQDAFKVDHPDKEMKPFIYYVPEDFMHFLMAHNKGIPPKISEEFSFIDDLLPLPEEYKTHQYIIVVNGEKYFYDFPVKGV</sequence>
<proteinExistence type="predicted"/>